<dbReference type="PhylomeDB" id="B8MJ63"/>
<dbReference type="HOGENOM" id="CLU_1361225_0_0_1"/>
<keyword evidence="1" id="KW-0732">Signal</keyword>
<organism evidence="2 3">
    <name type="scientific">Talaromyces stipitatus (strain ATCC 10500 / CBS 375.48 / QM 6759 / NRRL 1006)</name>
    <name type="common">Penicillium stipitatum</name>
    <dbReference type="NCBI Taxonomy" id="441959"/>
    <lineage>
        <taxon>Eukaryota</taxon>
        <taxon>Fungi</taxon>
        <taxon>Dikarya</taxon>
        <taxon>Ascomycota</taxon>
        <taxon>Pezizomycotina</taxon>
        <taxon>Eurotiomycetes</taxon>
        <taxon>Eurotiomycetidae</taxon>
        <taxon>Eurotiales</taxon>
        <taxon>Trichocomaceae</taxon>
        <taxon>Talaromyces</taxon>
        <taxon>Talaromyces sect. Talaromyces</taxon>
    </lineage>
</organism>
<accession>B8MJ63</accession>
<protein>
    <submittedName>
        <fullName evidence="2">Uncharacterized protein</fullName>
    </submittedName>
</protein>
<feature type="chain" id="PRO_5002877779" evidence="1">
    <location>
        <begin position="18"/>
        <end position="201"/>
    </location>
</feature>
<name>B8MJ63_TALSN</name>
<feature type="signal peptide" evidence="1">
    <location>
        <begin position="1"/>
        <end position="17"/>
    </location>
</feature>
<sequence length="201" mass="21859">MWLFALLILLSNGKISTSSIPTSTCPLAPVYTSATLHGFDISPALFPSKSTLPTNIHLSVLDARQPISDDLRGIYDLVHIRLIAVGLKPTEWTTVVHENMIAAGLVAVQSDFVSSDRLPETRKAMTENGMLAIFSWARLMTAKKSPGFLTLERLSELERQMKRETYAGAAKYGASKLTTLTSLPDSNSKDLSGHISNSVSP</sequence>
<dbReference type="eggNOG" id="ENOG502SNAB">
    <property type="taxonomic scope" value="Eukaryota"/>
</dbReference>
<keyword evidence="3" id="KW-1185">Reference proteome</keyword>
<dbReference type="OrthoDB" id="417697at2759"/>
<dbReference type="EMBL" id="EQ962657">
    <property type="protein sequence ID" value="EED14652.1"/>
    <property type="molecule type" value="Genomic_DNA"/>
</dbReference>
<evidence type="ECO:0000313" key="2">
    <source>
        <dbReference type="EMBL" id="EED14652.1"/>
    </source>
</evidence>
<dbReference type="InParanoid" id="B8MJ63"/>
<dbReference type="RefSeq" id="XP_002484605.1">
    <property type="nucleotide sequence ID" value="XM_002484560.1"/>
</dbReference>
<dbReference type="AlphaFoldDB" id="B8MJ63"/>
<dbReference type="Proteomes" id="UP000001745">
    <property type="component" value="Unassembled WGS sequence"/>
</dbReference>
<evidence type="ECO:0000313" key="3">
    <source>
        <dbReference type="Proteomes" id="UP000001745"/>
    </source>
</evidence>
<reference evidence="3" key="1">
    <citation type="journal article" date="2015" name="Genome Announc.">
        <title>Genome sequence of the AIDS-associated pathogen Penicillium marneffei (ATCC18224) and its near taxonomic relative Talaromyces stipitatus (ATCC10500).</title>
        <authorList>
            <person name="Nierman W.C."/>
            <person name="Fedorova-Abrams N.D."/>
            <person name="Andrianopoulos A."/>
        </authorList>
    </citation>
    <scope>NUCLEOTIDE SEQUENCE [LARGE SCALE GENOMIC DNA]</scope>
    <source>
        <strain evidence="3">ATCC 10500 / CBS 375.48 / QM 6759 / NRRL 1006</strain>
    </source>
</reference>
<proteinExistence type="predicted"/>
<gene>
    <name evidence="2" type="ORF">TSTA_041300</name>
</gene>
<dbReference type="STRING" id="441959.B8MJ63"/>
<evidence type="ECO:0000256" key="1">
    <source>
        <dbReference type="SAM" id="SignalP"/>
    </source>
</evidence>
<dbReference type="VEuPathDB" id="FungiDB:TSTA_041300"/>
<dbReference type="GeneID" id="8109715"/>